<feature type="compositionally biased region" description="Basic and acidic residues" evidence="1">
    <location>
        <begin position="62"/>
        <end position="85"/>
    </location>
</feature>
<name>A0AA88TIW5_TACVA</name>
<protein>
    <submittedName>
        <fullName evidence="2">Uncharacterized protein</fullName>
    </submittedName>
</protein>
<keyword evidence="3" id="KW-1185">Reference proteome</keyword>
<accession>A0AA88TIW5</accession>
<sequence length="92" mass="10529">MFSPAAVTISDRCSIRPEESPGTNLATFPSPTSPDMEQHHLTGFSEPEHCQVPRQEPVSHFNKNDTRPKERRNLLLRDSKEDQSQHLRCRSC</sequence>
<gene>
    <name evidence="2" type="ORF">Q7C36_000512</name>
</gene>
<feature type="compositionally biased region" description="Polar residues" evidence="1">
    <location>
        <begin position="21"/>
        <end position="35"/>
    </location>
</feature>
<organism evidence="2 3">
    <name type="scientific">Tachysurus vachellii</name>
    <name type="common">Darkbarbel catfish</name>
    <name type="synonym">Pelteobagrus vachellii</name>
    <dbReference type="NCBI Taxonomy" id="175792"/>
    <lineage>
        <taxon>Eukaryota</taxon>
        <taxon>Metazoa</taxon>
        <taxon>Chordata</taxon>
        <taxon>Craniata</taxon>
        <taxon>Vertebrata</taxon>
        <taxon>Euteleostomi</taxon>
        <taxon>Actinopterygii</taxon>
        <taxon>Neopterygii</taxon>
        <taxon>Teleostei</taxon>
        <taxon>Ostariophysi</taxon>
        <taxon>Siluriformes</taxon>
        <taxon>Bagridae</taxon>
        <taxon>Tachysurus</taxon>
    </lineage>
</organism>
<comment type="caution">
    <text evidence="2">The sequence shown here is derived from an EMBL/GenBank/DDBJ whole genome shotgun (WGS) entry which is preliminary data.</text>
</comment>
<reference evidence="2" key="1">
    <citation type="submission" date="2023-08" db="EMBL/GenBank/DDBJ databases">
        <title>Pelteobagrus vachellii genome.</title>
        <authorList>
            <person name="Liu H."/>
        </authorList>
    </citation>
    <scope>NUCLEOTIDE SEQUENCE</scope>
    <source>
        <strain evidence="2">PRFRI_2022a</strain>
        <tissue evidence="2">Muscle</tissue>
    </source>
</reference>
<feature type="region of interest" description="Disordered" evidence="1">
    <location>
        <begin position="1"/>
        <end position="92"/>
    </location>
</feature>
<dbReference type="AlphaFoldDB" id="A0AA88TIW5"/>
<dbReference type="Proteomes" id="UP001187315">
    <property type="component" value="Unassembled WGS sequence"/>
</dbReference>
<feature type="compositionally biased region" description="Basic and acidic residues" evidence="1">
    <location>
        <begin position="36"/>
        <end position="51"/>
    </location>
</feature>
<evidence type="ECO:0000313" key="3">
    <source>
        <dbReference type="Proteomes" id="UP001187315"/>
    </source>
</evidence>
<proteinExistence type="predicted"/>
<evidence type="ECO:0000256" key="1">
    <source>
        <dbReference type="SAM" id="MobiDB-lite"/>
    </source>
</evidence>
<evidence type="ECO:0000313" key="2">
    <source>
        <dbReference type="EMBL" id="KAK2868641.1"/>
    </source>
</evidence>
<dbReference type="EMBL" id="JAVHJS010000001">
    <property type="protein sequence ID" value="KAK2868641.1"/>
    <property type="molecule type" value="Genomic_DNA"/>
</dbReference>